<keyword evidence="6" id="KW-0472">Membrane</keyword>
<keyword evidence="4" id="KW-0961">Cell wall biogenesis/degradation</keyword>
<feature type="compositionally biased region" description="Polar residues" evidence="5">
    <location>
        <begin position="89"/>
        <end position="98"/>
    </location>
</feature>
<dbReference type="PANTHER" id="PTHR30417">
    <property type="entry name" value="N-ACETYLMURAMOYL-L-ALANINE AMIDASE AMID"/>
    <property type="match status" value="1"/>
</dbReference>
<evidence type="ECO:0000256" key="2">
    <source>
        <dbReference type="ARBA" id="ARBA00011901"/>
    </source>
</evidence>
<dbReference type="EMBL" id="QGQD01000002">
    <property type="protein sequence ID" value="TLD02949.1"/>
    <property type="molecule type" value="Genomic_DNA"/>
</dbReference>
<organism evidence="8 9">
    <name type="scientific">Robinsoniella peoriensis</name>
    <dbReference type="NCBI Taxonomy" id="180332"/>
    <lineage>
        <taxon>Bacteria</taxon>
        <taxon>Bacillati</taxon>
        <taxon>Bacillota</taxon>
        <taxon>Clostridia</taxon>
        <taxon>Lachnospirales</taxon>
        <taxon>Lachnospiraceae</taxon>
        <taxon>Robinsoniella</taxon>
    </lineage>
</organism>
<dbReference type="Pfam" id="PF01510">
    <property type="entry name" value="Amidase_2"/>
    <property type="match status" value="1"/>
</dbReference>
<evidence type="ECO:0000256" key="3">
    <source>
        <dbReference type="ARBA" id="ARBA00022801"/>
    </source>
</evidence>
<keyword evidence="3 8" id="KW-0378">Hydrolase</keyword>
<reference evidence="8 9" key="1">
    <citation type="journal article" date="2019" name="Anaerobe">
        <title>Detection of Robinsoniella peoriensis in multiple bone samples of a trauma patient.</title>
        <authorList>
            <person name="Schrottner P."/>
            <person name="Hartwich K."/>
            <person name="Bunk B."/>
            <person name="Schober I."/>
            <person name="Helbig S."/>
            <person name="Rudolph W.W."/>
            <person name="Gunzer F."/>
        </authorList>
    </citation>
    <scope>NUCLEOTIDE SEQUENCE [LARGE SCALE GENOMIC DNA]</scope>
    <source>
        <strain evidence="8 9">DSM 106044</strain>
    </source>
</reference>
<accession>A0A4U8QE39</accession>
<sequence>MAVSQAGLRYTCGQVRIRMRSNHRSRYTRKIERSKRRSSQRRSRGGQATQKQQREEMVRRTIVIGAGIFIIVLAVAGYKLVFHKTQPVSVSETTAENQQAKDTEDGNPIPEPDIDVQLLDINPYSRPGIPTDKITAIVVHYLANPMTTAQENRDYFDSLKDLQNDYLSSNFVIGLDGEIIQCVPTSEMAYASNDRNNDTVSIECCHPDESGKYNDATYESLVKLVAFLCGKFDLGTDQIIRHYDVTGKICPKYFVENEDKWEAFKTDVGNYMEEYTK</sequence>
<dbReference type="GO" id="GO:0008745">
    <property type="term" value="F:N-acetylmuramoyl-L-alanine amidase activity"/>
    <property type="evidence" value="ECO:0007669"/>
    <property type="project" value="UniProtKB-EC"/>
</dbReference>
<proteinExistence type="predicted"/>
<feature type="transmembrane region" description="Helical" evidence="6">
    <location>
        <begin position="61"/>
        <end position="81"/>
    </location>
</feature>
<evidence type="ECO:0000313" key="9">
    <source>
        <dbReference type="Proteomes" id="UP000306509"/>
    </source>
</evidence>
<evidence type="ECO:0000256" key="1">
    <source>
        <dbReference type="ARBA" id="ARBA00001561"/>
    </source>
</evidence>
<evidence type="ECO:0000256" key="6">
    <source>
        <dbReference type="SAM" id="Phobius"/>
    </source>
</evidence>
<dbReference type="Proteomes" id="UP000306509">
    <property type="component" value="Unassembled WGS sequence"/>
</dbReference>
<dbReference type="PANTHER" id="PTHR30417:SF1">
    <property type="entry name" value="N-ACETYLMURAMOYL-L-ALANINE AMIDASE AMID"/>
    <property type="match status" value="1"/>
</dbReference>
<keyword evidence="6" id="KW-0812">Transmembrane</keyword>
<dbReference type="CDD" id="cd06583">
    <property type="entry name" value="PGRP"/>
    <property type="match status" value="1"/>
</dbReference>
<dbReference type="InterPro" id="IPR036505">
    <property type="entry name" value="Amidase/PGRP_sf"/>
</dbReference>
<feature type="region of interest" description="Disordered" evidence="5">
    <location>
        <begin position="22"/>
        <end position="55"/>
    </location>
</feature>
<keyword evidence="6" id="KW-1133">Transmembrane helix</keyword>
<gene>
    <name evidence="8" type="primary">cwlA</name>
    <name evidence="8" type="ORF">DSM106044_00105</name>
</gene>
<feature type="compositionally biased region" description="Basic residues" evidence="5">
    <location>
        <begin position="22"/>
        <end position="44"/>
    </location>
</feature>
<dbReference type="GO" id="GO:0009254">
    <property type="term" value="P:peptidoglycan turnover"/>
    <property type="evidence" value="ECO:0007669"/>
    <property type="project" value="TreeGrafter"/>
</dbReference>
<feature type="region of interest" description="Disordered" evidence="5">
    <location>
        <begin position="89"/>
        <end position="110"/>
    </location>
</feature>
<dbReference type="Gene3D" id="3.40.80.10">
    <property type="entry name" value="Peptidoglycan recognition protein-like"/>
    <property type="match status" value="1"/>
</dbReference>
<evidence type="ECO:0000256" key="4">
    <source>
        <dbReference type="ARBA" id="ARBA00023316"/>
    </source>
</evidence>
<dbReference type="EC" id="3.5.1.28" evidence="2"/>
<comment type="caution">
    <text evidence="8">The sequence shown here is derived from an EMBL/GenBank/DDBJ whole genome shotgun (WGS) entry which is preliminary data.</text>
</comment>
<feature type="domain" description="N-acetylmuramoyl-L-alanine amidase" evidence="7">
    <location>
        <begin position="124"/>
        <end position="269"/>
    </location>
</feature>
<evidence type="ECO:0000259" key="7">
    <source>
        <dbReference type="SMART" id="SM00644"/>
    </source>
</evidence>
<dbReference type="GO" id="GO:0009253">
    <property type="term" value="P:peptidoglycan catabolic process"/>
    <property type="evidence" value="ECO:0007669"/>
    <property type="project" value="InterPro"/>
</dbReference>
<comment type="catalytic activity">
    <reaction evidence="1">
        <text>Hydrolyzes the link between N-acetylmuramoyl residues and L-amino acid residues in certain cell-wall glycopeptides.</text>
        <dbReference type="EC" id="3.5.1.28"/>
    </reaction>
</comment>
<keyword evidence="9" id="KW-1185">Reference proteome</keyword>
<dbReference type="STRING" id="180332.GCA_000797495_01281"/>
<dbReference type="AlphaFoldDB" id="A0A4U8QE39"/>
<dbReference type="SMART" id="SM00644">
    <property type="entry name" value="Ami_2"/>
    <property type="match status" value="1"/>
</dbReference>
<protein>
    <recommendedName>
        <fullName evidence="2">N-acetylmuramoyl-L-alanine amidase</fullName>
        <ecNumber evidence="2">3.5.1.28</ecNumber>
    </recommendedName>
</protein>
<evidence type="ECO:0000313" key="8">
    <source>
        <dbReference type="EMBL" id="TLD02949.1"/>
    </source>
</evidence>
<dbReference type="InterPro" id="IPR051206">
    <property type="entry name" value="NAMLAA_amidase_2"/>
</dbReference>
<dbReference type="InterPro" id="IPR002502">
    <property type="entry name" value="Amidase_domain"/>
</dbReference>
<dbReference type="SUPFAM" id="SSF55846">
    <property type="entry name" value="N-acetylmuramoyl-L-alanine amidase-like"/>
    <property type="match status" value="1"/>
</dbReference>
<dbReference type="GO" id="GO:0071555">
    <property type="term" value="P:cell wall organization"/>
    <property type="evidence" value="ECO:0007669"/>
    <property type="project" value="UniProtKB-KW"/>
</dbReference>
<evidence type="ECO:0000256" key="5">
    <source>
        <dbReference type="SAM" id="MobiDB-lite"/>
    </source>
</evidence>
<name>A0A4U8QE39_9FIRM</name>